<dbReference type="InterPro" id="IPR036186">
    <property type="entry name" value="Serpin_sf"/>
</dbReference>
<keyword evidence="3" id="KW-0722">Serine protease inhibitor</keyword>
<name>A0A4Y2HGW9_ARAVE</name>
<dbReference type="PANTHER" id="PTHR11461">
    <property type="entry name" value="SERINE PROTEASE INHIBITOR, SERPIN"/>
    <property type="match status" value="1"/>
</dbReference>
<evidence type="ECO:0000313" key="5">
    <source>
        <dbReference type="EMBL" id="GBM64606.1"/>
    </source>
</evidence>
<gene>
    <name evidence="5" type="ORF">AVEN_19351_1</name>
</gene>
<evidence type="ECO:0000256" key="1">
    <source>
        <dbReference type="ARBA" id="ARBA00009500"/>
    </source>
</evidence>
<dbReference type="OrthoDB" id="6419887at2759"/>
<dbReference type="Pfam" id="PF00079">
    <property type="entry name" value="Serpin"/>
    <property type="match status" value="1"/>
</dbReference>
<proteinExistence type="inferred from homology"/>
<dbReference type="EMBL" id="BGPR01001937">
    <property type="protein sequence ID" value="GBM64606.1"/>
    <property type="molecule type" value="Genomic_DNA"/>
</dbReference>
<feature type="domain" description="Serpin" evidence="4">
    <location>
        <begin position="1"/>
        <end position="96"/>
    </location>
</feature>
<dbReference type="Gene3D" id="3.30.497.10">
    <property type="entry name" value="Antithrombin, subunit I, domain 2"/>
    <property type="match status" value="1"/>
</dbReference>
<comment type="caution">
    <text evidence="5">The sequence shown here is derived from an EMBL/GenBank/DDBJ whole genome shotgun (WGS) entry which is preliminary data.</text>
</comment>
<dbReference type="InterPro" id="IPR000215">
    <property type="entry name" value="Serpin_fam"/>
</dbReference>
<protein>
    <recommendedName>
        <fullName evidence="4">Serpin domain-containing protein</fullName>
    </recommendedName>
</protein>
<dbReference type="PANTHER" id="PTHR11461:SF211">
    <property type="entry name" value="GH10112P-RELATED"/>
    <property type="match status" value="1"/>
</dbReference>
<evidence type="ECO:0000259" key="4">
    <source>
        <dbReference type="Pfam" id="PF00079"/>
    </source>
</evidence>
<dbReference type="AlphaFoldDB" id="A0A4Y2HGW9"/>
<dbReference type="Proteomes" id="UP000499080">
    <property type="component" value="Unassembled WGS sequence"/>
</dbReference>
<reference evidence="5 6" key="1">
    <citation type="journal article" date="2019" name="Sci. Rep.">
        <title>Orb-weaving spider Araneus ventricosus genome elucidates the spidroin gene catalogue.</title>
        <authorList>
            <person name="Kono N."/>
            <person name="Nakamura H."/>
            <person name="Ohtoshi R."/>
            <person name="Moran D.A.P."/>
            <person name="Shinohara A."/>
            <person name="Yoshida Y."/>
            <person name="Fujiwara M."/>
            <person name="Mori M."/>
            <person name="Tomita M."/>
            <person name="Arakawa K."/>
        </authorList>
    </citation>
    <scope>NUCLEOTIDE SEQUENCE [LARGE SCALE GENOMIC DNA]</scope>
</reference>
<evidence type="ECO:0000313" key="6">
    <source>
        <dbReference type="Proteomes" id="UP000499080"/>
    </source>
</evidence>
<dbReference type="InterPro" id="IPR042178">
    <property type="entry name" value="Serpin_sf_1"/>
</dbReference>
<organism evidence="5 6">
    <name type="scientific">Araneus ventricosus</name>
    <name type="common">Orbweaver spider</name>
    <name type="synonym">Epeira ventricosa</name>
    <dbReference type="NCBI Taxonomy" id="182803"/>
    <lineage>
        <taxon>Eukaryota</taxon>
        <taxon>Metazoa</taxon>
        <taxon>Ecdysozoa</taxon>
        <taxon>Arthropoda</taxon>
        <taxon>Chelicerata</taxon>
        <taxon>Arachnida</taxon>
        <taxon>Araneae</taxon>
        <taxon>Araneomorphae</taxon>
        <taxon>Entelegynae</taxon>
        <taxon>Araneoidea</taxon>
        <taxon>Araneidae</taxon>
        <taxon>Araneus</taxon>
    </lineage>
</organism>
<dbReference type="InterPro" id="IPR042185">
    <property type="entry name" value="Serpin_sf_2"/>
</dbReference>
<dbReference type="GO" id="GO:0005615">
    <property type="term" value="C:extracellular space"/>
    <property type="evidence" value="ECO:0007669"/>
    <property type="project" value="InterPro"/>
</dbReference>
<dbReference type="Gene3D" id="2.30.39.10">
    <property type="entry name" value="Alpha-1-antitrypsin, domain 1"/>
    <property type="match status" value="1"/>
</dbReference>
<dbReference type="InterPro" id="IPR023796">
    <property type="entry name" value="Serpin_dom"/>
</dbReference>
<sequence length="101" mass="11527">MLVLLPNQRDGLRSLEQNLTSEKPAEVQRQLYRRELDVSLTKFKLEFEKELSEEVRALGANEIFRAGSADFSGITPSRDVFVSQDLHKAVIEVNEEVKLLP</sequence>
<keyword evidence="6" id="KW-1185">Reference proteome</keyword>
<evidence type="ECO:0000256" key="3">
    <source>
        <dbReference type="ARBA" id="ARBA00022900"/>
    </source>
</evidence>
<comment type="similarity">
    <text evidence="1">Belongs to the serpin family.</text>
</comment>
<keyword evidence="2" id="KW-0646">Protease inhibitor</keyword>
<dbReference type="GO" id="GO:0004867">
    <property type="term" value="F:serine-type endopeptidase inhibitor activity"/>
    <property type="evidence" value="ECO:0007669"/>
    <property type="project" value="UniProtKB-KW"/>
</dbReference>
<accession>A0A4Y2HGW9</accession>
<dbReference type="SUPFAM" id="SSF56574">
    <property type="entry name" value="Serpins"/>
    <property type="match status" value="1"/>
</dbReference>
<evidence type="ECO:0000256" key="2">
    <source>
        <dbReference type="ARBA" id="ARBA00022690"/>
    </source>
</evidence>